<name>A0A7K3M335_9ACTN</name>
<dbReference type="Gene3D" id="3.40.50.2300">
    <property type="match status" value="1"/>
</dbReference>
<sequence length="253" mass="27242">MSEHRLRSRQPIDAVAEAPGDLYGGTGAVPVRPIGGRSPVAFRVLYVCVHNVCRSVLAERLARSYLANRQGAFAEHVYVGSAGTRAIPGQPMHPYVGDVLRTRDADIGDFTSKRLTARLVMESDLVLAATAEERDRAISMAPAALGRTFTICEFARLVGLAERGYEGFGVDAFDHDENEGADGSEGGVARTAGNIVHAAHQMRGQGPYVPPVTDDIPDPPPTREAFEKCADRVEKGVWGGLGLIRRVIDHGDR</sequence>
<gene>
    <name evidence="2" type="ORF">F7O44_11275</name>
</gene>
<dbReference type="Proteomes" id="UP000460435">
    <property type="component" value="Unassembled WGS sequence"/>
</dbReference>
<dbReference type="InterPro" id="IPR023485">
    <property type="entry name" value="Ptyr_pPase"/>
</dbReference>
<reference evidence="2 3" key="1">
    <citation type="submission" date="2019-11" db="EMBL/GenBank/DDBJ databases">
        <authorList>
            <person name="Li X.-J."/>
            <person name="Feng X.-M."/>
        </authorList>
    </citation>
    <scope>NUCLEOTIDE SEQUENCE [LARGE SCALE GENOMIC DNA]</scope>
    <source>
        <strain evidence="2 3">XMNu-373</strain>
    </source>
</reference>
<proteinExistence type="predicted"/>
<dbReference type="Pfam" id="PF01451">
    <property type="entry name" value="LMWPc"/>
    <property type="match status" value="1"/>
</dbReference>
<dbReference type="SMART" id="SM00226">
    <property type="entry name" value="LMWPc"/>
    <property type="match status" value="1"/>
</dbReference>
<accession>A0A7K3M335</accession>
<dbReference type="SUPFAM" id="SSF52788">
    <property type="entry name" value="Phosphotyrosine protein phosphatases I"/>
    <property type="match status" value="1"/>
</dbReference>
<organism evidence="2 3">
    <name type="scientific">Phytoactinopolyspora mesophila</name>
    <dbReference type="NCBI Taxonomy" id="2650750"/>
    <lineage>
        <taxon>Bacteria</taxon>
        <taxon>Bacillati</taxon>
        <taxon>Actinomycetota</taxon>
        <taxon>Actinomycetes</taxon>
        <taxon>Jiangellales</taxon>
        <taxon>Jiangellaceae</taxon>
        <taxon>Phytoactinopolyspora</taxon>
    </lineage>
</organism>
<dbReference type="InterPro" id="IPR036196">
    <property type="entry name" value="Ptyr_pPase_sf"/>
</dbReference>
<evidence type="ECO:0000313" key="3">
    <source>
        <dbReference type="Proteomes" id="UP000460435"/>
    </source>
</evidence>
<evidence type="ECO:0000259" key="1">
    <source>
        <dbReference type="SMART" id="SM00226"/>
    </source>
</evidence>
<dbReference type="EMBL" id="WLZY01000003">
    <property type="protein sequence ID" value="NDL57655.1"/>
    <property type="molecule type" value="Genomic_DNA"/>
</dbReference>
<feature type="domain" description="Phosphotyrosine protein phosphatase I" evidence="1">
    <location>
        <begin position="42"/>
        <end position="243"/>
    </location>
</feature>
<protein>
    <submittedName>
        <fullName evidence="2">Protein tyrosine phosphatase</fullName>
    </submittedName>
</protein>
<dbReference type="AlphaFoldDB" id="A0A7K3M335"/>
<evidence type="ECO:0000313" key="2">
    <source>
        <dbReference type="EMBL" id="NDL57655.1"/>
    </source>
</evidence>
<keyword evidence="3" id="KW-1185">Reference proteome</keyword>
<comment type="caution">
    <text evidence="2">The sequence shown here is derived from an EMBL/GenBank/DDBJ whole genome shotgun (WGS) entry which is preliminary data.</text>
</comment>